<reference evidence="2 3" key="1">
    <citation type="submission" date="2023-08" db="EMBL/GenBank/DDBJ databases">
        <title>A Necator americanus chromosomal reference genome.</title>
        <authorList>
            <person name="Ilik V."/>
            <person name="Petrzelkova K.J."/>
            <person name="Pardy F."/>
            <person name="Fuh T."/>
            <person name="Niatou-Singa F.S."/>
            <person name="Gouil Q."/>
            <person name="Baker L."/>
            <person name="Ritchie M.E."/>
            <person name="Jex A.R."/>
            <person name="Gazzola D."/>
            <person name="Li H."/>
            <person name="Toshio Fujiwara R."/>
            <person name="Zhan B."/>
            <person name="Aroian R.V."/>
            <person name="Pafco B."/>
            <person name="Schwarz E.M."/>
        </authorList>
    </citation>
    <scope>NUCLEOTIDE SEQUENCE [LARGE SCALE GENOMIC DNA]</scope>
    <source>
        <strain evidence="2 3">Aroian</strain>
        <tissue evidence="2">Whole animal</tissue>
    </source>
</reference>
<feature type="chain" id="PRO_5047089078" evidence="1">
    <location>
        <begin position="21"/>
        <end position="101"/>
    </location>
</feature>
<comment type="caution">
    <text evidence="2">The sequence shown here is derived from an EMBL/GenBank/DDBJ whole genome shotgun (WGS) entry which is preliminary data.</text>
</comment>
<keyword evidence="1" id="KW-0732">Signal</keyword>
<dbReference type="Proteomes" id="UP001303046">
    <property type="component" value="Unassembled WGS sequence"/>
</dbReference>
<organism evidence="2 3">
    <name type="scientific">Necator americanus</name>
    <name type="common">Human hookworm</name>
    <dbReference type="NCBI Taxonomy" id="51031"/>
    <lineage>
        <taxon>Eukaryota</taxon>
        <taxon>Metazoa</taxon>
        <taxon>Ecdysozoa</taxon>
        <taxon>Nematoda</taxon>
        <taxon>Chromadorea</taxon>
        <taxon>Rhabditida</taxon>
        <taxon>Rhabditina</taxon>
        <taxon>Rhabditomorpha</taxon>
        <taxon>Strongyloidea</taxon>
        <taxon>Ancylostomatidae</taxon>
        <taxon>Bunostominae</taxon>
        <taxon>Necator</taxon>
    </lineage>
</organism>
<sequence>MHSSFTILFFLIFATANIFAATTETTSDEESVTVKGQLKITDNSDEEIVDDAEDGKQFDETLLDQLASFRIAKEYLRRKIADEQNQQRSKEIFPLTGLEKR</sequence>
<feature type="signal peptide" evidence="1">
    <location>
        <begin position="1"/>
        <end position="20"/>
    </location>
</feature>
<evidence type="ECO:0000313" key="2">
    <source>
        <dbReference type="EMBL" id="KAK6740224.1"/>
    </source>
</evidence>
<dbReference type="EMBL" id="JAVFWL010000003">
    <property type="protein sequence ID" value="KAK6740224.1"/>
    <property type="molecule type" value="Genomic_DNA"/>
</dbReference>
<gene>
    <name evidence="2" type="primary">Necator_chrIII.g9364</name>
    <name evidence="2" type="ORF">RB195_008599</name>
</gene>
<proteinExistence type="predicted"/>
<name>A0ABR1CPF1_NECAM</name>
<accession>A0ABR1CPF1</accession>
<keyword evidence="3" id="KW-1185">Reference proteome</keyword>
<evidence type="ECO:0000256" key="1">
    <source>
        <dbReference type="SAM" id="SignalP"/>
    </source>
</evidence>
<evidence type="ECO:0000313" key="3">
    <source>
        <dbReference type="Proteomes" id="UP001303046"/>
    </source>
</evidence>
<protein>
    <submittedName>
        <fullName evidence="2">Uncharacterized protein</fullName>
    </submittedName>
</protein>